<dbReference type="AlphaFoldDB" id="L0JZA3"/>
<organism evidence="2 3">
    <name type="scientific">Natronococcus occultus SP4</name>
    <dbReference type="NCBI Taxonomy" id="694430"/>
    <lineage>
        <taxon>Archaea</taxon>
        <taxon>Methanobacteriati</taxon>
        <taxon>Methanobacteriota</taxon>
        <taxon>Stenosarchaea group</taxon>
        <taxon>Halobacteria</taxon>
        <taxon>Halobacteriales</taxon>
        <taxon>Natrialbaceae</taxon>
        <taxon>Natronococcus</taxon>
    </lineage>
</organism>
<dbReference type="eggNOG" id="arCOG09005">
    <property type="taxonomic scope" value="Archaea"/>
</dbReference>
<dbReference type="STRING" id="694430.Natoc_1619"/>
<protein>
    <submittedName>
        <fullName evidence="2">Uncharacterized protein</fullName>
    </submittedName>
</protein>
<sequence>MKTLEVTDDQYAIVQQLRDEIGDHVVGKYGHVRERDAVQFLIDNLHDELELEPGTASEDVEIGEDAVLEDDSDLQTVSYDESESVDDESETVEEDDDGDSAPEPEPTVEESSETGLAGTPGAPTDDGEETTGDDGGADDDEMLDEMLNLLETHDGKWTESSAADFRYTVTLPDGSTESVQTKDDVRALLFKHYR</sequence>
<evidence type="ECO:0000313" key="2">
    <source>
        <dbReference type="EMBL" id="AGB37424.1"/>
    </source>
</evidence>
<reference evidence="2 3" key="1">
    <citation type="submission" date="2012-11" db="EMBL/GenBank/DDBJ databases">
        <title>FINISHED of Natronococcus occultus SP4, DSM 3396.</title>
        <authorList>
            <consortium name="DOE Joint Genome Institute"/>
            <person name="Eisen J."/>
            <person name="Huntemann M."/>
            <person name="Wei C.-L."/>
            <person name="Han J."/>
            <person name="Detter J.C."/>
            <person name="Han C."/>
            <person name="Tapia R."/>
            <person name="Chen A."/>
            <person name="Kyrpides N."/>
            <person name="Mavromatis K."/>
            <person name="Markowitz V."/>
            <person name="Szeto E."/>
            <person name="Ivanova N."/>
            <person name="Mikhailova N."/>
            <person name="Ovchinnikova G."/>
            <person name="Pagani I."/>
            <person name="Pati A."/>
            <person name="Goodwin L."/>
            <person name="Nordberg H.P."/>
            <person name="Cantor M.N."/>
            <person name="Hua S.X."/>
            <person name="Woyke T."/>
            <person name="Eisen J."/>
            <person name="Klenk H.-P."/>
            <person name="Klenk H.-P."/>
        </authorList>
    </citation>
    <scope>NUCLEOTIDE SEQUENCE [LARGE SCALE GENOMIC DNA]</scope>
    <source>
        <strain evidence="2 3">SP4</strain>
    </source>
</reference>
<dbReference type="Proteomes" id="UP000010878">
    <property type="component" value="Chromosome"/>
</dbReference>
<dbReference type="RefSeq" id="WP_015320872.1">
    <property type="nucleotide sequence ID" value="NC_019974.1"/>
</dbReference>
<dbReference type="HOGENOM" id="CLU_110570_0_0_2"/>
<feature type="compositionally biased region" description="Acidic residues" evidence="1">
    <location>
        <begin position="80"/>
        <end position="112"/>
    </location>
</feature>
<proteinExistence type="predicted"/>
<dbReference type="OrthoDB" id="205007at2157"/>
<accession>L0JZA3</accession>
<evidence type="ECO:0000256" key="1">
    <source>
        <dbReference type="SAM" id="MobiDB-lite"/>
    </source>
</evidence>
<name>L0JZA3_9EURY</name>
<feature type="region of interest" description="Disordered" evidence="1">
    <location>
        <begin position="66"/>
        <end position="140"/>
    </location>
</feature>
<evidence type="ECO:0000313" key="3">
    <source>
        <dbReference type="Proteomes" id="UP000010878"/>
    </source>
</evidence>
<gene>
    <name evidence="2" type="ORF">Natoc_1619</name>
</gene>
<dbReference type="KEGG" id="nou:Natoc_1619"/>
<dbReference type="GeneID" id="14404703"/>
<feature type="compositionally biased region" description="Acidic residues" evidence="1">
    <location>
        <begin position="125"/>
        <end position="140"/>
    </location>
</feature>
<dbReference type="EMBL" id="CP003929">
    <property type="protein sequence ID" value="AGB37424.1"/>
    <property type="molecule type" value="Genomic_DNA"/>
</dbReference>
<keyword evidence="3" id="KW-1185">Reference proteome</keyword>